<keyword evidence="2" id="KW-1185">Reference proteome</keyword>
<reference evidence="1" key="1">
    <citation type="journal article" date="2023" name="Plant J.">
        <title>Genome sequences and population genomics provide insights into the demographic history, inbreeding, and mutation load of two 'living fossil' tree species of Dipteronia.</title>
        <authorList>
            <person name="Feng Y."/>
            <person name="Comes H.P."/>
            <person name="Chen J."/>
            <person name="Zhu S."/>
            <person name="Lu R."/>
            <person name="Zhang X."/>
            <person name="Li P."/>
            <person name="Qiu J."/>
            <person name="Olsen K.M."/>
            <person name="Qiu Y."/>
        </authorList>
    </citation>
    <scope>NUCLEOTIDE SEQUENCE</scope>
    <source>
        <strain evidence="1">KIB01</strain>
    </source>
</reference>
<evidence type="ECO:0000313" key="2">
    <source>
        <dbReference type="Proteomes" id="UP001280121"/>
    </source>
</evidence>
<protein>
    <submittedName>
        <fullName evidence="1">Uncharacterized protein</fullName>
    </submittedName>
</protein>
<name>A0AAD9TP28_9ROSI</name>
<dbReference type="Proteomes" id="UP001280121">
    <property type="component" value="Unassembled WGS sequence"/>
</dbReference>
<accession>A0AAD9TP28</accession>
<evidence type="ECO:0000313" key="1">
    <source>
        <dbReference type="EMBL" id="KAK2639402.1"/>
    </source>
</evidence>
<comment type="caution">
    <text evidence="1">The sequence shown here is derived from an EMBL/GenBank/DDBJ whole genome shotgun (WGS) entry which is preliminary data.</text>
</comment>
<dbReference type="AlphaFoldDB" id="A0AAD9TP28"/>
<sequence>MIKFRVAWWLKNYGVGSNEDLTILLLDIERWCVDRNAPKIKVFRPWSPPIDHDLVFNVDRSSRGFVDSNLAEVLVIHRSCVLISSIMYLVDRNITILSNSKTVVSWINGGGIGYLNYVNLLYDIKQLLSSTSIVSIDYTARSNKSLANILAKVGSDLQQERLEWGL</sequence>
<organism evidence="1 2">
    <name type="scientific">Dipteronia dyeriana</name>
    <dbReference type="NCBI Taxonomy" id="168575"/>
    <lineage>
        <taxon>Eukaryota</taxon>
        <taxon>Viridiplantae</taxon>
        <taxon>Streptophyta</taxon>
        <taxon>Embryophyta</taxon>
        <taxon>Tracheophyta</taxon>
        <taxon>Spermatophyta</taxon>
        <taxon>Magnoliopsida</taxon>
        <taxon>eudicotyledons</taxon>
        <taxon>Gunneridae</taxon>
        <taxon>Pentapetalae</taxon>
        <taxon>rosids</taxon>
        <taxon>malvids</taxon>
        <taxon>Sapindales</taxon>
        <taxon>Sapindaceae</taxon>
        <taxon>Hippocastanoideae</taxon>
        <taxon>Acereae</taxon>
        <taxon>Dipteronia</taxon>
    </lineage>
</organism>
<gene>
    <name evidence="1" type="ORF">Ddye_027197</name>
</gene>
<proteinExistence type="predicted"/>
<dbReference type="EMBL" id="JANJYI010000008">
    <property type="protein sequence ID" value="KAK2639402.1"/>
    <property type="molecule type" value="Genomic_DNA"/>
</dbReference>